<dbReference type="EMBL" id="VCQU01000003">
    <property type="protein sequence ID" value="NMN95414.1"/>
    <property type="molecule type" value="Genomic_DNA"/>
</dbReference>
<evidence type="ECO:0000256" key="3">
    <source>
        <dbReference type="ARBA" id="ARBA00023295"/>
    </source>
</evidence>
<dbReference type="InterPro" id="IPR029018">
    <property type="entry name" value="Hex-like_dom2"/>
</dbReference>
<evidence type="ECO:0000259" key="6">
    <source>
        <dbReference type="Pfam" id="PF00728"/>
    </source>
</evidence>
<dbReference type="AlphaFoldDB" id="A0A848KE41"/>
<dbReference type="InterPro" id="IPR025705">
    <property type="entry name" value="Beta_hexosaminidase_sua/sub"/>
</dbReference>
<feature type="chain" id="PRO_5032817303" description="Beta-N-acetylhexosaminidase" evidence="5">
    <location>
        <begin position="22"/>
        <end position="491"/>
    </location>
</feature>
<evidence type="ECO:0000313" key="8">
    <source>
        <dbReference type="EMBL" id="NMN95414.1"/>
    </source>
</evidence>
<gene>
    <name evidence="8" type="ORF">FGL95_10270</name>
</gene>
<keyword evidence="3" id="KW-0326">Glycosidase</keyword>
<evidence type="ECO:0000256" key="5">
    <source>
        <dbReference type="SAM" id="SignalP"/>
    </source>
</evidence>
<dbReference type="InterPro" id="IPR015883">
    <property type="entry name" value="Glyco_hydro_20_cat"/>
</dbReference>
<evidence type="ECO:0000256" key="1">
    <source>
        <dbReference type="ARBA" id="ARBA00006285"/>
    </source>
</evidence>
<name>A0A848KE41_9NOCA</name>
<feature type="signal peptide" evidence="5">
    <location>
        <begin position="1"/>
        <end position="21"/>
    </location>
</feature>
<feature type="domain" description="Glycoside hydrolase family 20 catalytic" evidence="6">
    <location>
        <begin position="162"/>
        <end position="442"/>
    </location>
</feature>
<accession>A0A848KE41</accession>
<dbReference type="PANTHER" id="PTHR43678">
    <property type="entry name" value="PUTATIVE (AFU_ORTHOLOGUE AFUA_2G00640)-RELATED"/>
    <property type="match status" value="1"/>
</dbReference>
<dbReference type="PANTHER" id="PTHR43678:SF1">
    <property type="entry name" value="BETA-N-ACETYLHEXOSAMINIDASE"/>
    <property type="match status" value="1"/>
</dbReference>
<dbReference type="Proteomes" id="UP000535543">
    <property type="component" value="Unassembled WGS sequence"/>
</dbReference>
<feature type="active site" description="Proton donor" evidence="4">
    <location>
        <position position="306"/>
    </location>
</feature>
<organism evidence="8 9">
    <name type="scientific">Antrihabitans stalactiti</name>
    <dbReference type="NCBI Taxonomy" id="2584121"/>
    <lineage>
        <taxon>Bacteria</taxon>
        <taxon>Bacillati</taxon>
        <taxon>Actinomycetota</taxon>
        <taxon>Actinomycetes</taxon>
        <taxon>Mycobacteriales</taxon>
        <taxon>Nocardiaceae</taxon>
        <taxon>Antrihabitans</taxon>
    </lineage>
</organism>
<dbReference type="Gene3D" id="3.20.20.80">
    <property type="entry name" value="Glycosidases"/>
    <property type="match status" value="1"/>
</dbReference>
<evidence type="ECO:0000256" key="4">
    <source>
        <dbReference type="PIRSR" id="PIRSR625705-1"/>
    </source>
</evidence>
<protein>
    <recommendedName>
        <fullName evidence="10">Beta-N-acetylhexosaminidase</fullName>
    </recommendedName>
</protein>
<dbReference type="Pfam" id="PF00728">
    <property type="entry name" value="Glyco_hydro_20"/>
    <property type="match status" value="1"/>
</dbReference>
<dbReference type="InterPro" id="IPR015882">
    <property type="entry name" value="HEX_bac_N"/>
</dbReference>
<dbReference type="GO" id="GO:0004563">
    <property type="term" value="F:beta-N-acetylhexosaminidase activity"/>
    <property type="evidence" value="ECO:0007669"/>
    <property type="project" value="InterPro"/>
</dbReference>
<dbReference type="InterPro" id="IPR052764">
    <property type="entry name" value="GH20_Enzymes"/>
</dbReference>
<dbReference type="GO" id="GO:0005975">
    <property type="term" value="P:carbohydrate metabolic process"/>
    <property type="evidence" value="ECO:0007669"/>
    <property type="project" value="InterPro"/>
</dbReference>
<evidence type="ECO:0000313" key="9">
    <source>
        <dbReference type="Proteomes" id="UP000535543"/>
    </source>
</evidence>
<dbReference type="SUPFAM" id="SSF55545">
    <property type="entry name" value="beta-N-acetylhexosaminidase-like domain"/>
    <property type="match status" value="1"/>
</dbReference>
<comment type="similarity">
    <text evidence="1">Belongs to the glycosyl hydrolase 20 family.</text>
</comment>
<sequence>MVRRGVVRLLTVLLVVVGAHATQDNRVDAETPTPPVIPALQQWVPGGAEFTLGPTPRIVYSDGALEATSVRLAQGLRAATGRVVATTVGGVARTGDIEIVLGADEWSVPRAESYTATIGVTLVLRAATPAGAQHAAQTALQLLRQSTSVAGGTAVDWPTYRERGLLLDLGRKYLSVAFIEAQIRRMAYLKMNFLQLHLSDYFGFRLQSDVHPEITSPEHYSKHEIRHLIAYAASYNIEVVGDIDFPGHMHAILAAHPELKAAPIGGVPQDGTIDLTNPRSYDLMRDILEEFLPLFPGKYWNVGGDEYGPSASADMLHKFINWADDIVRAHGKTTRIWNDSMARDGSTVPINDGIIVEVWTGGSIPPQLGNGLRPAELIAAGHTIKNSSFHPTYRTSGALALVVNVPPVLTYATWDPSMFVTGDRLSPQDNAHNLGANVNVWFDDPTAETEQQVGAGIGELLRVMAQKTWGSPELPYEEFVRFGAEYGEPVP</sequence>
<keyword evidence="9" id="KW-1185">Reference proteome</keyword>
<dbReference type="Pfam" id="PF02838">
    <property type="entry name" value="Glyco_hydro_20b"/>
    <property type="match status" value="1"/>
</dbReference>
<proteinExistence type="inferred from homology"/>
<keyword evidence="2" id="KW-0378">Hydrolase</keyword>
<evidence type="ECO:0008006" key="10">
    <source>
        <dbReference type="Google" id="ProtNLM"/>
    </source>
</evidence>
<dbReference type="CDD" id="cd06564">
    <property type="entry name" value="GH20_DspB_LnbB-like"/>
    <property type="match status" value="1"/>
</dbReference>
<reference evidence="8 9" key="1">
    <citation type="submission" date="2019-05" db="EMBL/GenBank/DDBJ databases">
        <authorList>
            <person name="Lee S.D."/>
        </authorList>
    </citation>
    <scope>NUCLEOTIDE SEQUENCE [LARGE SCALE GENOMIC DNA]</scope>
    <source>
        <strain evidence="8 9">YC2-7</strain>
    </source>
</reference>
<comment type="caution">
    <text evidence="8">The sequence shown here is derived from an EMBL/GenBank/DDBJ whole genome shotgun (WGS) entry which is preliminary data.</text>
</comment>
<dbReference type="Gene3D" id="3.30.379.10">
    <property type="entry name" value="Chitobiase/beta-hexosaminidase domain 2-like"/>
    <property type="match status" value="1"/>
</dbReference>
<dbReference type="SUPFAM" id="SSF51445">
    <property type="entry name" value="(Trans)glycosidases"/>
    <property type="match status" value="1"/>
</dbReference>
<reference evidence="8 9" key="2">
    <citation type="submission" date="2020-06" db="EMBL/GenBank/DDBJ databases">
        <title>Antribacter stalactiti gen. nov., sp. nov., a new member of the family Nacardiaceae isolated from a cave.</title>
        <authorList>
            <person name="Kim I.S."/>
        </authorList>
    </citation>
    <scope>NUCLEOTIDE SEQUENCE [LARGE SCALE GENOMIC DNA]</scope>
    <source>
        <strain evidence="8 9">YC2-7</strain>
    </source>
</reference>
<dbReference type="InterPro" id="IPR017853">
    <property type="entry name" value="GH"/>
</dbReference>
<keyword evidence="5" id="KW-0732">Signal</keyword>
<feature type="domain" description="Beta-hexosaminidase bacterial type N-terminal" evidence="7">
    <location>
        <begin position="34"/>
        <end position="157"/>
    </location>
</feature>
<evidence type="ECO:0000259" key="7">
    <source>
        <dbReference type="Pfam" id="PF02838"/>
    </source>
</evidence>
<dbReference type="PRINTS" id="PR00738">
    <property type="entry name" value="GLHYDRLASE20"/>
</dbReference>
<evidence type="ECO:0000256" key="2">
    <source>
        <dbReference type="ARBA" id="ARBA00022801"/>
    </source>
</evidence>